<feature type="region of interest" description="Disordered" evidence="19">
    <location>
        <begin position="20"/>
        <end position="94"/>
    </location>
</feature>
<dbReference type="GO" id="GO:0032534">
    <property type="term" value="P:regulation of microvillus assembly"/>
    <property type="evidence" value="ECO:0007669"/>
    <property type="project" value="TreeGrafter"/>
</dbReference>
<feature type="compositionally biased region" description="Polar residues" evidence="19">
    <location>
        <begin position="33"/>
        <end position="54"/>
    </location>
</feature>
<reference evidence="22" key="3">
    <citation type="submission" date="2025-09" db="UniProtKB">
        <authorList>
            <consortium name="Ensembl"/>
        </authorList>
    </citation>
    <scope>IDENTIFICATION</scope>
    <source>
        <strain evidence="22">Guanapo</strain>
    </source>
</reference>
<dbReference type="GO" id="GO:0031528">
    <property type="term" value="C:microvillus membrane"/>
    <property type="evidence" value="ECO:0007669"/>
    <property type="project" value="TreeGrafter"/>
</dbReference>
<dbReference type="RefSeq" id="XP_008399733.1">
    <property type="nucleotide sequence ID" value="XM_008401511.2"/>
</dbReference>
<keyword evidence="16" id="KW-0325">Glycoprotein</keyword>
<comment type="similarity">
    <text evidence="8">Belongs to the podocalyxin family.</text>
</comment>
<dbReference type="Bgee" id="ENSPREG00000016939">
    <property type="expression patterns" value="Expressed in caudal fin and 1 other cell type or tissue"/>
</dbReference>
<evidence type="ECO:0000256" key="13">
    <source>
        <dbReference type="ARBA" id="ARBA00022889"/>
    </source>
</evidence>
<evidence type="ECO:0000256" key="19">
    <source>
        <dbReference type="SAM" id="MobiDB-lite"/>
    </source>
</evidence>
<evidence type="ECO:0000313" key="23">
    <source>
        <dbReference type="Proteomes" id="UP000242638"/>
    </source>
</evidence>
<evidence type="ECO:0000256" key="1">
    <source>
        <dbReference type="ARBA" id="ARBA00004105"/>
    </source>
</evidence>
<keyword evidence="10" id="KW-1003">Cell membrane</keyword>
<accession>A0A3P9PTJ2</accession>
<feature type="signal peptide" evidence="21">
    <location>
        <begin position="1"/>
        <end position="20"/>
    </location>
</feature>
<keyword evidence="17" id="KW-0966">Cell projection</keyword>
<dbReference type="Pfam" id="PF06365">
    <property type="entry name" value="CD34_antigen"/>
    <property type="match status" value="1"/>
</dbReference>
<evidence type="ECO:0000256" key="2">
    <source>
        <dbReference type="ARBA" id="ARBA00004221"/>
    </source>
</evidence>
<evidence type="ECO:0000256" key="21">
    <source>
        <dbReference type="SAM" id="SignalP"/>
    </source>
</evidence>
<dbReference type="GO" id="GO:0016324">
    <property type="term" value="C:apical plasma membrane"/>
    <property type="evidence" value="ECO:0007669"/>
    <property type="project" value="UniProtKB-SubCell"/>
</dbReference>
<dbReference type="GO" id="GO:0045121">
    <property type="term" value="C:membrane raft"/>
    <property type="evidence" value="ECO:0007669"/>
    <property type="project" value="UniProtKB-SubCell"/>
</dbReference>
<dbReference type="GO" id="GO:0001726">
    <property type="term" value="C:ruffle"/>
    <property type="evidence" value="ECO:0007669"/>
    <property type="project" value="UniProtKB-SubCell"/>
</dbReference>
<dbReference type="STRING" id="8081.ENSPREP00000025105"/>
<name>A0A3P9PTJ2_POERE</name>
<dbReference type="GO" id="GO:0033634">
    <property type="term" value="P:positive regulation of cell-cell adhesion mediated by integrin"/>
    <property type="evidence" value="ECO:0007669"/>
    <property type="project" value="TreeGrafter"/>
</dbReference>
<evidence type="ECO:0000256" key="14">
    <source>
        <dbReference type="ARBA" id="ARBA00022989"/>
    </source>
</evidence>
<dbReference type="GO" id="GO:0007155">
    <property type="term" value="P:cell adhesion"/>
    <property type="evidence" value="ECO:0007669"/>
    <property type="project" value="UniProtKB-KW"/>
</dbReference>
<dbReference type="OMA" id="NSPTQKM"/>
<evidence type="ECO:0000256" key="4">
    <source>
        <dbReference type="ARBA" id="ARBA00004466"/>
    </source>
</evidence>
<evidence type="ECO:0000256" key="3">
    <source>
        <dbReference type="ARBA" id="ARBA00004285"/>
    </source>
</evidence>
<dbReference type="PANTHER" id="PTHR12067">
    <property type="entry name" value="PODOCALYXIN"/>
    <property type="match status" value="1"/>
</dbReference>
<keyword evidence="13" id="KW-0130">Cell adhesion</keyword>
<evidence type="ECO:0000256" key="12">
    <source>
        <dbReference type="ARBA" id="ARBA00022729"/>
    </source>
</evidence>
<dbReference type="GeneID" id="103459717"/>
<evidence type="ECO:0000256" key="16">
    <source>
        <dbReference type="ARBA" id="ARBA00023180"/>
    </source>
</evidence>
<dbReference type="GO" id="GO:0030175">
    <property type="term" value="C:filopodium"/>
    <property type="evidence" value="ECO:0007669"/>
    <property type="project" value="UniProtKB-SubCell"/>
</dbReference>
<keyword evidence="12 21" id="KW-0732">Signal</keyword>
<dbReference type="PANTHER" id="PTHR12067:SF5">
    <property type="entry name" value="PODOCALYXIN"/>
    <property type="match status" value="1"/>
</dbReference>
<sequence length="437" mass="46021">MRATLTVTWLLLSLSICSESSDVSTTKPDETGKPTNAPTVSPNSIIASVSPEYSHQSEKPTSEAPSIGTTAQQQPTTATSNPPTVTTATTAQSKTSTQILTIPATSSGAINPPTTTVTASITTVISTSTTNQTTGSPGSNSNSVLTTATEPNRGTVASALKPSENATEKTTNTAGPPVGPTSQRSQATLTAASSNEGSKAGPTPQTVTKTGLVSTAPSNSGQVPERSSTPGNTPTAKHTLVITQSSTPEATTRPGGTETNTETFMFSLSDSESTKNKTLVQLCKSFMSSLRNGTCFATLRNNGSKIGSLKIEVDINLVQEQLSKLNAEKKPAEEPTDNKTLTAILASCGALLIMIIILGVCVSQRRKPYNENQLHLTEELHTVENGYHDNPTLEVMEVQPEMQEKKMALNGEFSDSWIVPIDNLMKEDAPDEEDTHL</sequence>
<dbReference type="Proteomes" id="UP000242638">
    <property type="component" value="Unassembled WGS sequence"/>
</dbReference>
<dbReference type="GO" id="GO:0030027">
    <property type="term" value="C:lamellipodium"/>
    <property type="evidence" value="ECO:0007669"/>
    <property type="project" value="UniProtKB-SubCell"/>
</dbReference>
<evidence type="ECO:0000256" key="8">
    <source>
        <dbReference type="ARBA" id="ARBA00007029"/>
    </source>
</evidence>
<organism evidence="22 23">
    <name type="scientific">Poecilia reticulata</name>
    <name type="common">Guppy</name>
    <name type="synonym">Acanthophacelus reticulatus</name>
    <dbReference type="NCBI Taxonomy" id="8081"/>
    <lineage>
        <taxon>Eukaryota</taxon>
        <taxon>Metazoa</taxon>
        <taxon>Chordata</taxon>
        <taxon>Craniata</taxon>
        <taxon>Vertebrata</taxon>
        <taxon>Euteleostomi</taxon>
        <taxon>Actinopterygii</taxon>
        <taxon>Neopterygii</taxon>
        <taxon>Teleostei</taxon>
        <taxon>Neoteleostei</taxon>
        <taxon>Acanthomorphata</taxon>
        <taxon>Ovalentaria</taxon>
        <taxon>Atherinomorphae</taxon>
        <taxon>Cyprinodontiformes</taxon>
        <taxon>Poeciliidae</taxon>
        <taxon>Poeciliinae</taxon>
        <taxon>Poecilia</taxon>
    </lineage>
</organism>
<evidence type="ECO:0000256" key="15">
    <source>
        <dbReference type="ARBA" id="ARBA00023136"/>
    </source>
</evidence>
<keyword evidence="11 20" id="KW-0812">Transmembrane</keyword>
<dbReference type="CTD" id="5420"/>
<feature type="region of interest" description="Disordered" evidence="19">
    <location>
        <begin position="128"/>
        <end position="261"/>
    </location>
</feature>
<dbReference type="OrthoDB" id="9948358at2759"/>
<feature type="compositionally biased region" description="Polar residues" evidence="19">
    <location>
        <begin position="164"/>
        <end position="250"/>
    </location>
</feature>
<dbReference type="GO" id="GO:0016477">
    <property type="term" value="P:cell migration"/>
    <property type="evidence" value="ECO:0007669"/>
    <property type="project" value="InterPro"/>
</dbReference>
<protein>
    <recommendedName>
        <fullName evidence="9">Podocalyxin</fullName>
    </recommendedName>
    <alternativeName>
        <fullName evidence="18">Podocalyxin-like protein 1</fullName>
    </alternativeName>
</protein>
<proteinExistence type="inferred from homology"/>
<reference evidence="23" key="1">
    <citation type="submission" date="2013-11" db="EMBL/GenBank/DDBJ databases">
        <title>The genomic landscape of the Guanapo guppy.</title>
        <authorList>
            <person name="Kuenstner A."/>
            <person name="Dreyer C."/>
        </authorList>
    </citation>
    <scope>NUCLEOTIDE SEQUENCE</scope>
    <source>
        <strain evidence="23">Guanapo</strain>
    </source>
</reference>
<feature type="compositionally biased region" description="Low complexity" evidence="19">
    <location>
        <begin position="69"/>
        <end position="94"/>
    </location>
</feature>
<evidence type="ECO:0000256" key="18">
    <source>
        <dbReference type="ARBA" id="ARBA00031141"/>
    </source>
</evidence>
<dbReference type="GeneTree" id="ENSGT00730000111314"/>
<evidence type="ECO:0000256" key="20">
    <source>
        <dbReference type="SAM" id="Phobius"/>
    </source>
</evidence>
<feature type="chain" id="PRO_5018257180" description="Podocalyxin" evidence="21">
    <location>
        <begin position="21"/>
        <end position="437"/>
    </location>
</feature>
<dbReference type="InterPro" id="IPR017403">
    <property type="entry name" value="PODXL"/>
</dbReference>
<dbReference type="InterPro" id="IPR013836">
    <property type="entry name" value="CD34/Podocalyxin"/>
</dbReference>
<reference evidence="22" key="2">
    <citation type="submission" date="2025-08" db="UniProtKB">
        <authorList>
            <consortium name="Ensembl"/>
        </authorList>
    </citation>
    <scope>IDENTIFICATION</scope>
    <source>
        <strain evidence="22">Guanapo</strain>
    </source>
</reference>
<evidence type="ECO:0000256" key="6">
    <source>
        <dbReference type="ARBA" id="ARBA00004486"/>
    </source>
</evidence>
<evidence type="ECO:0000256" key="9">
    <source>
        <dbReference type="ARBA" id="ARBA00017371"/>
    </source>
</evidence>
<dbReference type="Ensembl" id="ENSPRET00000025355.1">
    <property type="protein sequence ID" value="ENSPREP00000025105.1"/>
    <property type="gene ID" value="ENSPREG00000016939.1"/>
</dbReference>
<evidence type="ECO:0000256" key="11">
    <source>
        <dbReference type="ARBA" id="ARBA00022692"/>
    </source>
</evidence>
<comment type="subcellular location">
    <subcellularLocation>
        <location evidence="2">Apical cell membrane</location>
    </subcellularLocation>
    <subcellularLocation>
        <location evidence="6">Cell projection</location>
        <location evidence="6">Filopodium</location>
    </subcellularLocation>
    <subcellularLocation>
        <location evidence="7">Cell projection</location>
        <location evidence="7">Lamellipodium</location>
    </subcellularLocation>
    <subcellularLocation>
        <location evidence="1">Cell projection</location>
        <location evidence="1">Microvillus</location>
    </subcellularLocation>
    <subcellularLocation>
        <location evidence="4">Cell projection</location>
        <location evidence="4">Ruffle</location>
    </subcellularLocation>
    <subcellularLocation>
        <location evidence="3">Membrane raft</location>
    </subcellularLocation>
    <subcellularLocation>
        <location evidence="5">Membrane</location>
        <topology evidence="5">Single-pass type I membrane protein</topology>
    </subcellularLocation>
</comment>
<dbReference type="AlphaFoldDB" id="A0A3P9PTJ2"/>
<dbReference type="KEGG" id="pret:103459717"/>
<dbReference type="GO" id="GO:0022408">
    <property type="term" value="P:negative regulation of cell-cell adhesion"/>
    <property type="evidence" value="ECO:0007669"/>
    <property type="project" value="TreeGrafter"/>
</dbReference>
<keyword evidence="23" id="KW-1185">Reference proteome</keyword>
<evidence type="ECO:0000256" key="17">
    <source>
        <dbReference type="ARBA" id="ARBA00023273"/>
    </source>
</evidence>
<keyword evidence="15 20" id="KW-0472">Membrane</keyword>
<evidence type="ECO:0000256" key="10">
    <source>
        <dbReference type="ARBA" id="ARBA00022475"/>
    </source>
</evidence>
<evidence type="ECO:0000313" key="22">
    <source>
        <dbReference type="Ensembl" id="ENSPREP00000025105.1"/>
    </source>
</evidence>
<keyword evidence="14 20" id="KW-1133">Transmembrane helix</keyword>
<evidence type="ECO:0000256" key="7">
    <source>
        <dbReference type="ARBA" id="ARBA00004510"/>
    </source>
</evidence>
<feature type="transmembrane region" description="Helical" evidence="20">
    <location>
        <begin position="341"/>
        <end position="362"/>
    </location>
</feature>
<evidence type="ECO:0000256" key="5">
    <source>
        <dbReference type="ARBA" id="ARBA00004479"/>
    </source>
</evidence>
<feature type="compositionally biased region" description="Low complexity" evidence="19">
    <location>
        <begin position="128"/>
        <end position="144"/>
    </location>
</feature>